<dbReference type="FunFam" id="3.40.50.1820:FF:000057">
    <property type="entry name" value="Lipase"/>
    <property type="match status" value="1"/>
</dbReference>
<dbReference type="Pfam" id="PF04083">
    <property type="entry name" value="Abhydro_lipase"/>
    <property type="match status" value="1"/>
</dbReference>
<feature type="non-terminal residue" evidence="9">
    <location>
        <position position="1"/>
    </location>
</feature>
<protein>
    <recommendedName>
        <fullName evidence="8">Partial AB-hydrolase lipase domain-containing protein</fullName>
    </recommendedName>
</protein>
<keyword evidence="5" id="KW-0443">Lipid metabolism</keyword>
<comment type="caution">
    <text evidence="9">The sequence shown here is derived from an EMBL/GenBank/DDBJ whole genome shotgun (WGS) entry which is preliminary data.</text>
</comment>
<dbReference type="PIRSF" id="PIRSF000862">
    <property type="entry name" value="Steryl_ester_lip"/>
    <property type="match status" value="1"/>
</dbReference>
<evidence type="ECO:0000256" key="4">
    <source>
        <dbReference type="ARBA" id="ARBA00022963"/>
    </source>
</evidence>
<feature type="domain" description="Partial AB-hydrolase lipase" evidence="8">
    <location>
        <begin position="2"/>
        <end position="52"/>
    </location>
</feature>
<dbReference type="PANTHER" id="PTHR11005">
    <property type="entry name" value="LYSOSOMAL ACID LIPASE-RELATED"/>
    <property type="match status" value="1"/>
</dbReference>
<dbReference type="GO" id="GO:0016042">
    <property type="term" value="P:lipid catabolic process"/>
    <property type="evidence" value="ECO:0007669"/>
    <property type="project" value="UniProtKB-KW"/>
</dbReference>
<feature type="active site" description="Charge relay system" evidence="7">
    <location>
        <position position="332"/>
    </location>
</feature>
<keyword evidence="2" id="KW-0732">Signal</keyword>
<gene>
    <name evidence="9" type="ORF">KR093_011015</name>
</gene>
<dbReference type="InterPro" id="IPR029058">
    <property type="entry name" value="AB_hydrolase_fold"/>
</dbReference>
<dbReference type="InterPro" id="IPR006693">
    <property type="entry name" value="AB_hydrolase_lipase"/>
</dbReference>
<dbReference type="AlphaFoldDB" id="A0AAD4K758"/>
<evidence type="ECO:0000313" key="9">
    <source>
        <dbReference type="EMBL" id="KAH8378371.1"/>
    </source>
</evidence>
<name>A0AAD4K758_9MUSC</name>
<evidence type="ECO:0000256" key="2">
    <source>
        <dbReference type="ARBA" id="ARBA00022729"/>
    </source>
</evidence>
<evidence type="ECO:0000256" key="5">
    <source>
        <dbReference type="ARBA" id="ARBA00023098"/>
    </source>
</evidence>
<evidence type="ECO:0000313" key="10">
    <source>
        <dbReference type="Proteomes" id="UP001200034"/>
    </source>
</evidence>
<accession>A0AAD4K758</accession>
<evidence type="ECO:0000259" key="8">
    <source>
        <dbReference type="Pfam" id="PF04083"/>
    </source>
</evidence>
<feature type="active site" description="Charge relay system" evidence="7">
    <location>
        <position position="301"/>
    </location>
</feature>
<proteinExistence type="inferred from homology"/>
<keyword evidence="10" id="KW-1185">Reference proteome</keyword>
<comment type="similarity">
    <text evidence="1">Belongs to the AB hydrolase superfamily. Lipase family.</text>
</comment>
<dbReference type="EMBL" id="JAJJHW010001127">
    <property type="protein sequence ID" value="KAH8378371.1"/>
    <property type="molecule type" value="Genomic_DNA"/>
</dbReference>
<keyword evidence="4" id="KW-0442">Lipid degradation</keyword>
<dbReference type="GO" id="GO:0016788">
    <property type="term" value="F:hydrolase activity, acting on ester bonds"/>
    <property type="evidence" value="ECO:0007669"/>
    <property type="project" value="InterPro"/>
</dbReference>
<feature type="non-terminal residue" evidence="9">
    <location>
        <position position="357"/>
    </location>
</feature>
<dbReference type="Gene3D" id="3.40.50.1820">
    <property type="entry name" value="alpha/beta hydrolase"/>
    <property type="match status" value="1"/>
</dbReference>
<evidence type="ECO:0000256" key="6">
    <source>
        <dbReference type="ARBA" id="ARBA00023180"/>
    </source>
</evidence>
<dbReference type="SUPFAM" id="SSF53474">
    <property type="entry name" value="alpha/beta-Hydrolases"/>
    <property type="match status" value="1"/>
</dbReference>
<keyword evidence="6" id="KW-0325">Glycoprotein</keyword>
<evidence type="ECO:0000256" key="1">
    <source>
        <dbReference type="ARBA" id="ARBA00010701"/>
    </source>
</evidence>
<feature type="active site" description="Nucleophile" evidence="7">
    <location>
        <position position="128"/>
    </location>
</feature>
<evidence type="ECO:0000256" key="7">
    <source>
        <dbReference type="PIRSR" id="PIRSR000862-1"/>
    </source>
</evidence>
<reference evidence="9" key="1">
    <citation type="journal article" date="2021" name="Mol. Ecol. Resour.">
        <title>Phylogenomic analyses of the genus Drosophila reveals genomic signals of climate adaptation.</title>
        <authorList>
            <person name="Li F."/>
            <person name="Rane R.V."/>
            <person name="Luria V."/>
            <person name="Xiong Z."/>
            <person name="Chen J."/>
            <person name="Li Z."/>
            <person name="Catullo R.A."/>
            <person name="Griffin P.C."/>
            <person name="Schiffer M."/>
            <person name="Pearce S."/>
            <person name="Lee S.F."/>
            <person name="McElroy K."/>
            <person name="Stocker A."/>
            <person name="Shirriffs J."/>
            <person name="Cockerell F."/>
            <person name="Coppin C."/>
            <person name="Sgro C.M."/>
            <person name="Karger A."/>
            <person name="Cain J.W."/>
            <person name="Weber J.A."/>
            <person name="Santpere G."/>
            <person name="Kirschner M.W."/>
            <person name="Hoffmann A.A."/>
            <person name="Oakeshott J.G."/>
            <person name="Zhang G."/>
        </authorList>
    </citation>
    <scope>NUCLEOTIDE SEQUENCE</scope>
    <source>
        <strain evidence="9">BGI-SZ-2011g</strain>
    </source>
</reference>
<sequence>KLIKKYGYPTETHFVTTQDDYVLCLHRIPRVGAQPVLLVHGLMSSSAVWVQMGPSQGLAYKLYLQGYDVWLLNTRGNLYSKQHKNVNIKPSEYWSFSFHEIGVYDLPATIDMIVSVTSQPKIQYIGHSQGSTAFFVLCSELPHYSEKIALMQALSPTVFLQNTKSPVLRFLSLFKGKFGVLLNLLGGLEISRNNNLISQFRNHICSSGLGSEICQIFEYVTCGFGWSEFNTTMTNVVVGHSNQGASSTQIYHYAQLLHGEKFQRFDKGALLNQITQKESVSLAYNLTAVNCKVALHYSEDDWLGGKKDVQLLRARLPNCIDNSYIAQRGFSHYDYLISRNVNRLVYSRVISNIVSHR</sequence>
<organism evidence="9 10">
    <name type="scientific">Drosophila rubida</name>
    <dbReference type="NCBI Taxonomy" id="30044"/>
    <lineage>
        <taxon>Eukaryota</taxon>
        <taxon>Metazoa</taxon>
        <taxon>Ecdysozoa</taxon>
        <taxon>Arthropoda</taxon>
        <taxon>Hexapoda</taxon>
        <taxon>Insecta</taxon>
        <taxon>Pterygota</taxon>
        <taxon>Neoptera</taxon>
        <taxon>Endopterygota</taxon>
        <taxon>Diptera</taxon>
        <taxon>Brachycera</taxon>
        <taxon>Muscomorpha</taxon>
        <taxon>Ephydroidea</taxon>
        <taxon>Drosophilidae</taxon>
        <taxon>Drosophila</taxon>
    </lineage>
</organism>
<dbReference type="Proteomes" id="UP001200034">
    <property type="component" value="Unassembled WGS sequence"/>
</dbReference>
<keyword evidence="3" id="KW-0378">Hydrolase</keyword>
<dbReference type="InterPro" id="IPR025483">
    <property type="entry name" value="Lipase_euk"/>
</dbReference>
<evidence type="ECO:0000256" key="3">
    <source>
        <dbReference type="ARBA" id="ARBA00022801"/>
    </source>
</evidence>